<proteinExistence type="inferred from homology"/>
<dbReference type="InterPro" id="IPR013815">
    <property type="entry name" value="ATP_grasp_subdomain_1"/>
</dbReference>
<evidence type="ECO:0000256" key="17">
    <source>
        <dbReference type="ARBA" id="ARBA00042156"/>
    </source>
</evidence>
<dbReference type="OrthoDB" id="9809851at2"/>
<dbReference type="GO" id="GO:0006289">
    <property type="term" value="P:nucleotide-excision repair"/>
    <property type="evidence" value="ECO:0007669"/>
    <property type="project" value="UniProtKB-UniRule"/>
</dbReference>
<dbReference type="Pfam" id="PF17760">
    <property type="entry name" value="UvrA_inter"/>
    <property type="match status" value="1"/>
</dbReference>
<comment type="subcellular location">
    <subcellularLocation>
        <location evidence="1 18">Cytoplasm</location>
    </subcellularLocation>
</comment>
<feature type="binding site" evidence="18">
    <location>
        <begin position="32"/>
        <end position="39"/>
    </location>
    <ligand>
        <name>ATP</name>
        <dbReference type="ChEBI" id="CHEBI:30616"/>
    </ligand>
</feature>
<evidence type="ECO:0000256" key="2">
    <source>
        <dbReference type="ARBA" id="ARBA00022490"/>
    </source>
</evidence>
<evidence type="ECO:0000256" key="16">
    <source>
        <dbReference type="ARBA" id="ARBA00039316"/>
    </source>
</evidence>
<protein>
    <recommendedName>
        <fullName evidence="16 18">UvrABC system protein A</fullName>
        <shortName evidence="18">UvrA protein</shortName>
    </recommendedName>
    <alternativeName>
        <fullName evidence="17 18">Excinuclease ABC subunit A</fullName>
    </alternativeName>
</protein>
<dbReference type="PANTHER" id="PTHR43152:SF3">
    <property type="entry name" value="UVRABC SYSTEM PROTEIN A"/>
    <property type="match status" value="1"/>
</dbReference>
<dbReference type="Pfam" id="PF17755">
    <property type="entry name" value="UvrA_DNA-bind"/>
    <property type="match status" value="1"/>
</dbReference>
<dbReference type="CDD" id="cd03270">
    <property type="entry name" value="ABC_UvrA_I"/>
    <property type="match status" value="1"/>
</dbReference>
<keyword evidence="2 18" id="KW-0963">Cytoplasm</keyword>
<keyword evidence="22" id="KW-1185">Reference proteome</keyword>
<evidence type="ECO:0000256" key="15">
    <source>
        <dbReference type="ARBA" id="ARBA00038000"/>
    </source>
</evidence>
<evidence type="ECO:0000256" key="11">
    <source>
        <dbReference type="ARBA" id="ARBA00022881"/>
    </source>
</evidence>
<dbReference type="SMART" id="SM00382">
    <property type="entry name" value="AAA"/>
    <property type="match status" value="1"/>
</dbReference>
<dbReference type="Gene3D" id="1.20.1580.10">
    <property type="entry name" value="ABC transporter ATPase like domain"/>
    <property type="match status" value="2"/>
</dbReference>
<dbReference type="RefSeq" id="WP_091320736.1">
    <property type="nucleotide sequence ID" value="NZ_FMIB01000002.1"/>
</dbReference>
<evidence type="ECO:0000256" key="4">
    <source>
        <dbReference type="ARBA" id="ARBA00022737"/>
    </source>
</evidence>
<evidence type="ECO:0000256" key="7">
    <source>
        <dbReference type="ARBA" id="ARBA00022769"/>
    </source>
</evidence>
<dbReference type="InterPro" id="IPR041552">
    <property type="entry name" value="UvrA_DNA-bd"/>
</dbReference>
<dbReference type="Gene3D" id="3.30.1490.20">
    <property type="entry name" value="ATP-grasp fold, A domain"/>
    <property type="match status" value="1"/>
</dbReference>
<dbReference type="GO" id="GO:0009432">
    <property type="term" value="P:SOS response"/>
    <property type="evidence" value="ECO:0007669"/>
    <property type="project" value="UniProtKB-UniRule"/>
</dbReference>
<dbReference type="PROSITE" id="PS50893">
    <property type="entry name" value="ABC_TRANSPORTER_2"/>
    <property type="match status" value="1"/>
</dbReference>
<keyword evidence="9 18" id="KW-0862">Zinc</keyword>
<dbReference type="Gene3D" id="3.40.50.300">
    <property type="entry name" value="P-loop containing nucleotide triphosphate hydrolases"/>
    <property type="match status" value="2"/>
</dbReference>
<name>A0A1C6VYW0_9ACTN</name>
<dbReference type="GO" id="GO:0003677">
    <property type="term" value="F:DNA binding"/>
    <property type="evidence" value="ECO:0007669"/>
    <property type="project" value="UniProtKB-UniRule"/>
</dbReference>
<sequence>MADRLIIRGAREHNLRDVSLDLPRDALIVFTGLSGSGKSSLAFDTIFAEGQRRYVESLSSYARQFLGQMDKPDVDFIEGLSPAVSIDQKSTSRNPRSTVGTITEVYDYLRLLFARIGEPHCPICGERISKQSPQQIVDRVLAMAEGTRFMVLAPVVRGRKGEYVDLFAELQAKGYARARVDGVVHPLTEPPKLKKQEKHTIEVVIDRLSVKPSAKQRLTDSVEAALGLSGGLVLLDFVDLAEDDPARERRYSEHLACPNDHPLAIEDLEPRVFSFNAPYGACPECTGLGTKKEVDPELVIPDPERTLREGAIQPWATGHNLEYFLRLLEALGEAEHFDVDTPWRALPSRAQKTILHGSDDQVHVRYRNKYGRERSYYTGFEGVVQWIERRHSDTESEWSRDKYEGYMRDVPCAACGGTRLKPEVLAVTLAGKSIAEVCNLSVGEAADLLAGIELTDRQKMIAERVLKEINARLKFLLDVGLDYLSLDRPAGTLSGGEAQRIRLATQIGSGLVGVLYVLDEPSIGLHQRDNHRLIETLLRLRGLGNTLIVVEHDEDTIRVADWIVDIGPGAGEHGGKIVHSGSVPALLENQESVTGAYLSGRKQIPTPVMRRPQTPGRELVVHGAREHNLRNLTVGFPLGQLIAVTGVSGSGKSTLVNDILHAVLANQINGARLVPGRHTRVTGLEHVDKVVGVDQSPIGRTPRSNPATYTGVWDHIRKLFAETTEAKVRGYGPGRFSFNVKGGRCEACSGDGTIKIEMNFLPDVYVPCEVCKGARYNRETLEVHYKGRTVAEVLDMPIEEAAEFFSAIPAIHRHLKTLVDVGLGYVRLGQPAPTLSGGEAQRVKLASELQKRSTGRTVYVLDEPTTGLHFEDIRKLLMVLEGLVEKGNTVITIEHNLDVIKSADWIIDMGPEGGHRGGTVLATGTPEEVAEVPESHTGQFLRPILKLDGAAKGAKAATTRAAKANGGAVKSRTRKVPAGAR</sequence>
<comment type="subunit">
    <text evidence="18">Forms a heterotetramer with UvrB during the search for lesions.</text>
</comment>
<dbReference type="PANTHER" id="PTHR43152">
    <property type="entry name" value="UVRABC SYSTEM PROTEIN A"/>
    <property type="match status" value="1"/>
</dbReference>
<dbReference type="InterPro" id="IPR041102">
    <property type="entry name" value="UvrA_inter"/>
</dbReference>
<comment type="similarity">
    <text evidence="15 18">Belongs to the ABC transporter superfamily. UvrA family.</text>
</comment>
<dbReference type="AlphaFoldDB" id="A0A1C6VYW0"/>
<evidence type="ECO:0000256" key="1">
    <source>
        <dbReference type="ARBA" id="ARBA00004496"/>
    </source>
</evidence>
<dbReference type="SUPFAM" id="SSF52540">
    <property type="entry name" value="P-loop containing nucleoside triphosphate hydrolases"/>
    <property type="match status" value="2"/>
</dbReference>
<keyword evidence="14 18" id="KW-0742">SOS response</keyword>
<organism evidence="21 22">
    <name type="scientific">Micromonospora chersina</name>
    <dbReference type="NCBI Taxonomy" id="47854"/>
    <lineage>
        <taxon>Bacteria</taxon>
        <taxon>Bacillati</taxon>
        <taxon>Actinomycetota</taxon>
        <taxon>Actinomycetes</taxon>
        <taxon>Micromonosporales</taxon>
        <taxon>Micromonosporaceae</taxon>
        <taxon>Micromonospora</taxon>
    </lineage>
</organism>
<dbReference type="InterPro" id="IPR017871">
    <property type="entry name" value="ABC_transporter-like_CS"/>
</dbReference>
<feature type="region of interest" description="Disordered" evidence="19">
    <location>
        <begin position="962"/>
        <end position="981"/>
    </location>
</feature>
<dbReference type="STRING" id="47854.GA0070603_5908"/>
<keyword evidence="12 18" id="KW-0238">DNA-binding</keyword>
<evidence type="ECO:0000256" key="10">
    <source>
        <dbReference type="ARBA" id="ARBA00022840"/>
    </source>
</evidence>
<dbReference type="GO" id="GO:0005737">
    <property type="term" value="C:cytoplasm"/>
    <property type="evidence" value="ECO:0007669"/>
    <property type="project" value="UniProtKB-SubCell"/>
</dbReference>
<dbReference type="GeneID" id="43282517"/>
<evidence type="ECO:0000259" key="20">
    <source>
        <dbReference type="PROSITE" id="PS50893"/>
    </source>
</evidence>
<dbReference type="NCBIfam" id="TIGR00630">
    <property type="entry name" value="uvra"/>
    <property type="match status" value="1"/>
</dbReference>
<dbReference type="PROSITE" id="PS00211">
    <property type="entry name" value="ABC_TRANSPORTER_1"/>
    <property type="match status" value="2"/>
</dbReference>
<evidence type="ECO:0000256" key="14">
    <source>
        <dbReference type="ARBA" id="ARBA00023236"/>
    </source>
</evidence>
<dbReference type="InterPro" id="IPR004602">
    <property type="entry name" value="UvrA"/>
</dbReference>
<evidence type="ECO:0000256" key="9">
    <source>
        <dbReference type="ARBA" id="ARBA00022833"/>
    </source>
</evidence>
<dbReference type="GO" id="GO:0016887">
    <property type="term" value="F:ATP hydrolysis activity"/>
    <property type="evidence" value="ECO:0007669"/>
    <property type="project" value="InterPro"/>
</dbReference>
<evidence type="ECO:0000256" key="12">
    <source>
        <dbReference type="ARBA" id="ARBA00023125"/>
    </source>
</evidence>
<evidence type="ECO:0000256" key="13">
    <source>
        <dbReference type="ARBA" id="ARBA00023204"/>
    </source>
</evidence>
<dbReference type="GO" id="GO:0005524">
    <property type="term" value="F:ATP binding"/>
    <property type="evidence" value="ECO:0007669"/>
    <property type="project" value="UniProtKB-UniRule"/>
</dbReference>
<dbReference type="FunFam" id="1.20.1580.10:FF:000001">
    <property type="entry name" value="UvrABC system protein A"/>
    <property type="match status" value="2"/>
</dbReference>
<dbReference type="Proteomes" id="UP000198605">
    <property type="component" value="Unassembled WGS sequence"/>
</dbReference>
<keyword evidence="11 18" id="KW-0267">Excision nuclease</keyword>
<evidence type="ECO:0000256" key="6">
    <source>
        <dbReference type="ARBA" id="ARBA00022763"/>
    </source>
</evidence>
<accession>A0A1C6VYW0</accession>
<evidence type="ECO:0000256" key="18">
    <source>
        <dbReference type="HAMAP-Rule" id="MF_00205"/>
    </source>
</evidence>
<keyword evidence="6 18" id="KW-0227">DNA damage</keyword>
<dbReference type="InterPro" id="IPR003439">
    <property type="entry name" value="ABC_transporter-like_ATP-bd"/>
</dbReference>
<dbReference type="GO" id="GO:0009380">
    <property type="term" value="C:excinuclease repair complex"/>
    <property type="evidence" value="ECO:0007669"/>
    <property type="project" value="InterPro"/>
</dbReference>
<feature type="domain" description="ABC transporter" evidence="20">
    <location>
        <begin position="614"/>
        <end position="942"/>
    </location>
</feature>
<keyword evidence="10 18" id="KW-0067">ATP-binding</keyword>
<dbReference type="InterPro" id="IPR003593">
    <property type="entry name" value="AAA+_ATPase"/>
</dbReference>
<dbReference type="InterPro" id="IPR027417">
    <property type="entry name" value="P-loop_NTPase"/>
</dbReference>
<keyword evidence="7 18" id="KW-0228">DNA excision</keyword>
<evidence type="ECO:0000256" key="19">
    <source>
        <dbReference type="SAM" id="MobiDB-lite"/>
    </source>
</evidence>
<reference evidence="22" key="1">
    <citation type="submission" date="2016-06" db="EMBL/GenBank/DDBJ databases">
        <authorList>
            <person name="Varghese N."/>
            <person name="Submissions Spin"/>
        </authorList>
    </citation>
    <scope>NUCLEOTIDE SEQUENCE [LARGE SCALE GENOMIC DNA]</scope>
    <source>
        <strain evidence="22">DSM 44151</strain>
    </source>
</reference>
<keyword evidence="4 18" id="KW-0677">Repeat</keyword>
<dbReference type="Gene3D" id="1.10.8.280">
    <property type="entry name" value="ABC transporter ATPase domain-like"/>
    <property type="match status" value="1"/>
</dbReference>
<dbReference type="GO" id="GO:0008270">
    <property type="term" value="F:zinc ion binding"/>
    <property type="evidence" value="ECO:0007669"/>
    <property type="project" value="UniProtKB-UniRule"/>
</dbReference>
<dbReference type="GO" id="GO:0009381">
    <property type="term" value="F:excinuclease ABC activity"/>
    <property type="evidence" value="ECO:0007669"/>
    <property type="project" value="UniProtKB-UniRule"/>
</dbReference>
<keyword evidence="5 18" id="KW-0547">Nucleotide-binding</keyword>
<dbReference type="EMBL" id="FMIB01000002">
    <property type="protein sequence ID" value="SCL71387.1"/>
    <property type="molecule type" value="Genomic_DNA"/>
</dbReference>
<gene>
    <name evidence="18" type="primary">uvrA</name>
    <name evidence="21" type="ORF">GA0070603_5908</name>
</gene>
<keyword evidence="13 18" id="KW-0234">DNA repair</keyword>
<evidence type="ECO:0000313" key="21">
    <source>
        <dbReference type="EMBL" id="SCL71387.1"/>
    </source>
</evidence>
<evidence type="ECO:0000256" key="3">
    <source>
        <dbReference type="ARBA" id="ARBA00022723"/>
    </source>
</evidence>
<feature type="zinc finger region" description="C4-type" evidence="18">
    <location>
        <begin position="745"/>
        <end position="771"/>
    </location>
</feature>
<dbReference type="HAMAP" id="MF_00205">
    <property type="entry name" value="UvrA"/>
    <property type="match status" value="1"/>
</dbReference>
<dbReference type="CDD" id="cd03271">
    <property type="entry name" value="ABC_UvrA_II"/>
    <property type="match status" value="1"/>
</dbReference>
<comment type="function">
    <text evidence="18">The UvrABC repair system catalyzes the recognition and processing of DNA lesions. UvrA is an ATPase and a DNA-binding protein. A damage recognition complex composed of 2 UvrA and 2 UvrB subunits scans DNA for abnormalities. When the presence of a lesion has been verified by UvrB, the UvrA molecules dissociate.</text>
</comment>
<evidence type="ECO:0000313" key="22">
    <source>
        <dbReference type="Proteomes" id="UP000198605"/>
    </source>
</evidence>
<keyword evidence="8 18" id="KW-0863">Zinc-finger</keyword>
<keyword evidence="3 18" id="KW-0479">Metal-binding</keyword>
<evidence type="ECO:0000256" key="5">
    <source>
        <dbReference type="ARBA" id="ARBA00022741"/>
    </source>
</evidence>
<dbReference type="FunFam" id="1.20.1580.10:FF:000002">
    <property type="entry name" value="UvrABC system protein A"/>
    <property type="match status" value="1"/>
</dbReference>
<comment type="caution">
    <text evidence="18">Lacks conserved residue(s) required for the propagation of feature annotation.</text>
</comment>
<feature type="binding site" evidence="18">
    <location>
        <begin position="646"/>
        <end position="653"/>
    </location>
    <ligand>
        <name>ATP</name>
        <dbReference type="ChEBI" id="CHEBI:30616"/>
    </ligand>
</feature>
<evidence type="ECO:0000256" key="8">
    <source>
        <dbReference type="ARBA" id="ARBA00022771"/>
    </source>
</evidence>
<dbReference type="NCBIfam" id="NF001503">
    <property type="entry name" value="PRK00349.1"/>
    <property type="match status" value="1"/>
</dbReference>